<evidence type="ECO:0000256" key="3">
    <source>
        <dbReference type="ARBA" id="ARBA00022801"/>
    </source>
</evidence>
<name>A0A367GN35_9SPHI</name>
<dbReference type="GO" id="GO:0016787">
    <property type="term" value="F:hydrolase activity"/>
    <property type="evidence" value="ECO:0007669"/>
    <property type="project" value="UniProtKB-KW"/>
</dbReference>
<dbReference type="CDD" id="cd00175">
    <property type="entry name" value="SNc"/>
    <property type="match status" value="1"/>
</dbReference>
<dbReference type="InterPro" id="IPR002071">
    <property type="entry name" value="Thermonucl_AS"/>
</dbReference>
<dbReference type="Gene3D" id="2.40.50.90">
    <property type="match status" value="1"/>
</dbReference>
<keyword evidence="6" id="KW-1185">Reference proteome</keyword>
<evidence type="ECO:0000313" key="6">
    <source>
        <dbReference type="Proteomes" id="UP000253209"/>
    </source>
</evidence>
<protein>
    <submittedName>
        <fullName evidence="5">Nuclease</fullName>
    </submittedName>
</protein>
<dbReference type="PROSITE" id="PS01123">
    <property type="entry name" value="TNASE_1"/>
    <property type="match status" value="1"/>
</dbReference>
<accession>A0A367GN35</accession>
<dbReference type="GO" id="GO:0004519">
    <property type="term" value="F:endonuclease activity"/>
    <property type="evidence" value="ECO:0007669"/>
    <property type="project" value="UniProtKB-KW"/>
</dbReference>
<organism evidence="5 6">
    <name type="scientific">Mucilaginibacter hurinus</name>
    <dbReference type="NCBI Taxonomy" id="2201324"/>
    <lineage>
        <taxon>Bacteria</taxon>
        <taxon>Pseudomonadati</taxon>
        <taxon>Bacteroidota</taxon>
        <taxon>Sphingobacteriia</taxon>
        <taxon>Sphingobacteriales</taxon>
        <taxon>Sphingobacteriaceae</taxon>
        <taxon>Mucilaginibacter</taxon>
    </lineage>
</organism>
<sequence length="159" mass="18554">MADDTYKVVKIKDGDTMEILSNDFENITVRLAGIDCPEKTQPYGKAAKQYLALLCFGKNVKLDGSKHDRYGRTVATVLLTDGRNINYEMVKNGLAWQYKQYSTDPKLALLEEYARENRLGLWQQDNPVEPWNFRKKKTKKKSRRKKRQYEEAVSLVNHY</sequence>
<dbReference type="PANTHER" id="PTHR12302:SF3">
    <property type="entry name" value="SERINE_THREONINE-PROTEIN KINASE 31"/>
    <property type="match status" value="1"/>
</dbReference>
<feature type="domain" description="TNase-like" evidence="4">
    <location>
        <begin position="2"/>
        <end position="124"/>
    </location>
</feature>
<dbReference type="AlphaFoldDB" id="A0A367GN35"/>
<dbReference type="EMBL" id="QGDC01000008">
    <property type="protein sequence ID" value="RCH54091.1"/>
    <property type="molecule type" value="Genomic_DNA"/>
</dbReference>
<dbReference type="PANTHER" id="PTHR12302">
    <property type="entry name" value="EBNA2 BINDING PROTEIN P100"/>
    <property type="match status" value="1"/>
</dbReference>
<dbReference type="Pfam" id="PF00565">
    <property type="entry name" value="SNase"/>
    <property type="match status" value="1"/>
</dbReference>
<evidence type="ECO:0000259" key="4">
    <source>
        <dbReference type="PROSITE" id="PS50830"/>
    </source>
</evidence>
<comment type="caution">
    <text evidence="5">The sequence shown here is derived from an EMBL/GenBank/DDBJ whole genome shotgun (WGS) entry which is preliminary data.</text>
</comment>
<reference evidence="5 6" key="1">
    <citation type="submission" date="2018-05" db="EMBL/GenBank/DDBJ databases">
        <title>Mucilaginibacter hurinus sp. nov., isolated from briquette warehouse soil.</title>
        <authorList>
            <person name="Choi L."/>
        </authorList>
    </citation>
    <scope>NUCLEOTIDE SEQUENCE [LARGE SCALE GENOMIC DNA]</scope>
    <source>
        <strain evidence="5 6">ZR32</strain>
    </source>
</reference>
<proteinExistence type="predicted"/>
<evidence type="ECO:0000256" key="2">
    <source>
        <dbReference type="ARBA" id="ARBA00022759"/>
    </source>
</evidence>
<dbReference type="SUPFAM" id="SSF50199">
    <property type="entry name" value="Staphylococcal nuclease"/>
    <property type="match status" value="1"/>
</dbReference>
<evidence type="ECO:0000256" key="1">
    <source>
        <dbReference type="ARBA" id="ARBA00022722"/>
    </source>
</evidence>
<dbReference type="InterPro" id="IPR035437">
    <property type="entry name" value="SNase_OB-fold_sf"/>
</dbReference>
<keyword evidence="3" id="KW-0378">Hydrolase</keyword>
<dbReference type="GO" id="GO:0003676">
    <property type="term" value="F:nucleic acid binding"/>
    <property type="evidence" value="ECO:0007669"/>
    <property type="project" value="InterPro"/>
</dbReference>
<dbReference type="OrthoDB" id="9805504at2"/>
<dbReference type="Proteomes" id="UP000253209">
    <property type="component" value="Unassembled WGS sequence"/>
</dbReference>
<dbReference type="PROSITE" id="PS50830">
    <property type="entry name" value="TNASE_3"/>
    <property type="match status" value="1"/>
</dbReference>
<keyword evidence="1" id="KW-0540">Nuclease</keyword>
<dbReference type="InterPro" id="IPR016071">
    <property type="entry name" value="Staphylococal_nuclease_OB-fold"/>
</dbReference>
<gene>
    <name evidence="5" type="ORF">DJ568_14505</name>
</gene>
<dbReference type="SMART" id="SM00318">
    <property type="entry name" value="SNc"/>
    <property type="match status" value="1"/>
</dbReference>
<keyword evidence="2" id="KW-0255">Endonuclease</keyword>
<evidence type="ECO:0000313" key="5">
    <source>
        <dbReference type="EMBL" id="RCH54091.1"/>
    </source>
</evidence>